<dbReference type="PROSITE" id="PS01124">
    <property type="entry name" value="HTH_ARAC_FAMILY_2"/>
    <property type="match status" value="1"/>
</dbReference>
<dbReference type="InterPro" id="IPR020449">
    <property type="entry name" value="Tscrpt_reg_AraC-type_HTH"/>
</dbReference>
<keyword evidence="4" id="KW-0472">Membrane</keyword>
<feature type="domain" description="HTH araC/xylS-type" evidence="5">
    <location>
        <begin position="240"/>
        <end position="348"/>
    </location>
</feature>
<reference evidence="6 7" key="1">
    <citation type="journal article" date="2011" name="Stand. Genomic Sci.">
        <title>Complete genome sequence of Marivirga tractuosa type strain (H-43).</title>
        <authorList>
            <person name="Pagani I."/>
            <person name="Chertkov O."/>
            <person name="Lapidus A."/>
            <person name="Lucas S."/>
            <person name="Del Rio T.G."/>
            <person name="Tice H."/>
            <person name="Copeland A."/>
            <person name="Cheng J.F."/>
            <person name="Nolan M."/>
            <person name="Saunders E."/>
            <person name="Pitluck S."/>
            <person name="Held B."/>
            <person name="Goodwin L."/>
            <person name="Liolios K."/>
            <person name="Ovchinikova G."/>
            <person name="Ivanova N."/>
            <person name="Mavromatis K."/>
            <person name="Pati A."/>
            <person name="Chen A."/>
            <person name="Palaniappan K."/>
            <person name="Land M."/>
            <person name="Hauser L."/>
            <person name="Jeffries C.D."/>
            <person name="Detter J.C."/>
            <person name="Han C."/>
            <person name="Tapia R."/>
            <person name="Ngatchou-Djao O.D."/>
            <person name="Rohde M."/>
            <person name="Goker M."/>
            <person name="Spring S."/>
            <person name="Sikorski J."/>
            <person name="Woyke T."/>
            <person name="Bristow J."/>
            <person name="Eisen J.A."/>
            <person name="Markowitz V."/>
            <person name="Hugenholtz P."/>
            <person name="Klenk H.P."/>
            <person name="Kyrpides N.C."/>
        </authorList>
    </citation>
    <scope>NUCLEOTIDE SEQUENCE [LARGE SCALE GENOMIC DNA]</scope>
    <source>
        <strain evidence="7">ATCC 23168 / DSM 4126 / NBRC 15989 / NCIMB 1408 / VKM B-1430 / H-43</strain>
    </source>
</reference>
<evidence type="ECO:0000313" key="7">
    <source>
        <dbReference type="Proteomes" id="UP000008720"/>
    </source>
</evidence>
<keyword evidence="3" id="KW-0804">Transcription</keyword>
<feature type="transmembrane region" description="Helical" evidence="4">
    <location>
        <begin position="137"/>
        <end position="156"/>
    </location>
</feature>
<dbReference type="Gene3D" id="1.10.10.60">
    <property type="entry name" value="Homeodomain-like"/>
    <property type="match status" value="1"/>
</dbReference>
<feature type="transmembrane region" description="Helical" evidence="4">
    <location>
        <begin position="62"/>
        <end position="85"/>
    </location>
</feature>
<keyword evidence="4" id="KW-1133">Transmembrane helix</keyword>
<keyword evidence="1" id="KW-0805">Transcription regulation</keyword>
<dbReference type="PROSITE" id="PS00041">
    <property type="entry name" value="HTH_ARAC_FAMILY_1"/>
    <property type="match status" value="1"/>
</dbReference>
<dbReference type="RefSeq" id="WP_013452864.1">
    <property type="nucleotide sequence ID" value="NC_014759.1"/>
</dbReference>
<organism evidence="6 7">
    <name type="scientific">Marivirga tractuosa (strain ATCC 23168 / DSM 4126 / NBRC 15989 / NCIMB 1408 / VKM B-1430 / H-43)</name>
    <name type="common">Microscilla tractuosa</name>
    <name type="synonym">Flexibacter tractuosus</name>
    <dbReference type="NCBI Taxonomy" id="643867"/>
    <lineage>
        <taxon>Bacteria</taxon>
        <taxon>Pseudomonadati</taxon>
        <taxon>Bacteroidota</taxon>
        <taxon>Cytophagia</taxon>
        <taxon>Cytophagales</taxon>
        <taxon>Marivirgaceae</taxon>
        <taxon>Marivirga</taxon>
    </lineage>
</organism>
<feature type="transmembrane region" description="Helical" evidence="4">
    <location>
        <begin position="36"/>
        <end position="56"/>
    </location>
</feature>
<dbReference type="InterPro" id="IPR018060">
    <property type="entry name" value="HTH_AraC"/>
</dbReference>
<dbReference type="SUPFAM" id="SSF46689">
    <property type="entry name" value="Homeodomain-like"/>
    <property type="match status" value="1"/>
</dbReference>
<evidence type="ECO:0000259" key="5">
    <source>
        <dbReference type="PROSITE" id="PS01124"/>
    </source>
</evidence>
<dbReference type="OrthoDB" id="5492415at2"/>
<keyword evidence="4" id="KW-0812">Transmembrane</keyword>
<evidence type="ECO:0000313" key="6">
    <source>
        <dbReference type="EMBL" id="ADR20713.1"/>
    </source>
</evidence>
<dbReference type="InterPro" id="IPR009057">
    <property type="entry name" value="Homeodomain-like_sf"/>
</dbReference>
<evidence type="ECO:0000256" key="4">
    <source>
        <dbReference type="SAM" id="Phobius"/>
    </source>
</evidence>
<accession>E4TRW2</accession>
<feature type="transmembrane region" description="Helical" evidence="4">
    <location>
        <begin position="6"/>
        <end position="24"/>
    </location>
</feature>
<dbReference type="AlphaFoldDB" id="E4TRW2"/>
<dbReference type="GO" id="GO:0003700">
    <property type="term" value="F:DNA-binding transcription factor activity"/>
    <property type="evidence" value="ECO:0007669"/>
    <property type="project" value="InterPro"/>
</dbReference>
<dbReference type="STRING" id="643867.Ftrac_0711"/>
<dbReference type="Proteomes" id="UP000008720">
    <property type="component" value="Chromosome"/>
</dbReference>
<dbReference type="PRINTS" id="PR00032">
    <property type="entry name" value="HTHARAC"/>
</dbReference>
<dbReference type="EMBL" id="CP002349">
    <property type="protein sequence ID" value="ADR20713.1"/>
    <property type="molecule type" value="Genomic_DNA"/>
</dbReference>
<feature type="transmembrane region" description="Helical" evidence="4">
    <location>
        <begin position="197"/>
        <end position="217"/>
    </location>
</feature>
<evidence type="ECO:0000256" key="1">
    <source>
        <dbReference type="ARBA" id="ARBA00023015"/>
    </source>
</evidence>
<dbReference type="KEGG" id="mtt:Ftrac_0711"/>
<dbReference type="PANTHER" id="PTHR43280">
    <property type="entry name" value="ARAC-FAMILY TRANSCRIPTIONAL REGULATOR"/>
    <property type="match status" value="1"/>
</dbReference>
<evidence type="ECO:0000256" key="3">
    <source>
        <dbReference type="ARBA" id="ARBA00023163"/>
    </source>
</evidence>
<feature type="transmembrane region" description="Helical" evidence="4">
    <location>
        <begin position="168"/>
        <end position="191"/>
    </location>
</feature>
<gene>
    <name evidence="6" type="ordered locus">Ftrac_0711</name>
</gene>
<dbReference type="InterPro" id="IPR018062">
    <property type="entry name" value="HTH_AraC-typ_CS"/>
</dbReference>
<protein>
    <submittedName>
        <fullName evidence="6">Transcriptional regulator, AraC family</fullName>
    </submittedName>
</protein>
<keyword evidence="7" id="KW-1185">Reference proteome</keyword>
<dbReference type="Pfam" id="PF12833">
    <property type="entry name" value="HTH_18"/>
    <property type="match status" value="1"/>
</dbReference>
<proteinExistence type="predicted"/>
<feature type="transmembrane region" description="Helical" evidence="4">
    <location>
        <begin position="97"/>
        <end position="117"/>
    </location>
</feature>
<name>E4TRW2_MARTH</name>
<dbReference type="GO" id="GO:0043565">
    <property type="term" value="F:sequence-specific DNA binding"/>
    <property type="evidence" value="ECO:0007669"/>
    <property type="project" value="InterPro"/>
</dbReference>
<dbReference type="SMART" id="SM00342">
    <property type="entry name" value="HTH_ARAC"/>
    <property type="match status" value="1"/>
</dbReference>
<sequence length="351" mass="41025">MTALRFLLLAYGFLSLFISGGLFFQNGKVGHKSLSFFVLLISLDIFVFIYGTSSILETYPYFAGLFYFHIGFLFGPVLYFHLIIFINKGYLFKWKHIWHLVPSIILLVHMFDIYLMAPTERLEYHATHFLGRIMNLNYARTLVQLFYGILISTYLYSKKDKLEGIEKVYGIGIGIIYFLGVLVISWFVLFAEDWRQFIYYHLFSYSLIFLIGYFLVFRQDFLQEISKKYLSSSLVEEDMMVILTKINGALKQRKIYLRNDLNLKIFADTIDEKTHNISQTLSELVGKSFNEVLNEYRIAHAKKLLKSSDFAHFKIEAIALESGFNNKVTFNKAFKKFEGQTPSEFKKKIVA</sequence>
<dbReference type="eggNOG" id="COG2207">
    <property type="taxonomic scope" value="Bacteria"/>
</dbReference>
<keyword evidence="2" id="KW-0238">DNA-binding</keyword>
<dbReference type="PANTHER" id="PTHR43280:SF2">
    <property type="entry name" value="HTH-TYPE TRANSCRIPTIONAL REGULATOR EXSA"/>
    <property type="match status" value="1"/>
</dbReference>
<evidence type="ECO:0000256" key="2">
    <source>
        <dbReference type="ARBA" id="ARBA00023125"/>
    </source>
</evidence>
<dbReference type="HOGENOM" id="CLU_041408_3_0_10"/>